<dbReference type="AlphaFoldDB" id="A0A1B7MN33"/>
<protein>
    <submittedName>
        <fullName evidence="1">Uncharacterized protein</fullName>
    </submittedName>
</protein>
<dbReference type="Proteomes" id="UP000092154">
    <property type="component" value="Unassembled WGS sequence"/>
</dbReference>
<proteinExistence type="predicted"/>
<accession>A0A1B7MN33</accession>
<keyword evidence="2" id="KW-1185">Reference proteome</keyword>
<dbReference type="OrthoDB" id="10301295at2759"/>
<dbReference type="InParanoid" id="A0A1B7MN33"/>
<evidence type="ECO:0000313" key="2">
    <source>
        <dbReference type="Proteomes" id="UP000092154"/>
    </source>
</evidence>
<sequence length="509" mass="58177">MPLVSNDHPQCQKILWTSGIRSALYKRRITYVLLLYSAPLSFSLIFDFTTMTSTNNPTQAPGAPAGPPSLEEHRRTWDWVFEQRTIASSVSQDVAAAAPTLHVMVPANVPNVPFNFHHQVPCLCHANSGIAQYPQDTNNVQQSFAGMCQTCYPANIVLAPWPVPDTNVLLAREDVDWNPRVPQFNPTPTEPNWVPLRATLPAPFLYAITMDMVTKNNIIPVMIHQRLIDSRDIRAYHPRPYFTMPDTCQYAQFYGSARASTVAARQYYSKVPRNPCFPDDLKRPRIYPIELLKRLPRRLETYRAAFPRPLPMVIIRRKDIVATIPDVVRWMHGAIYYTVPDFGDRLNSDEPKSNIFSMLLMRGISSWNRPYSPFGPEIATTPVLMGNMFYEAEELNFFNYGVNVFLELPKLRGYKKPMGMYTGTFILRVMDHLPLVQERWDELSEDRKLDIYNRAPDFFEGPPPHLKSPEIPAVGLYFQNWDMNMLGVLDDLKFEKVDDPAGSVSSDGN</sequence>
<reference evidence="1 2" key="1">
    <citation type="submission" date="2016-06" db="EMBL/GenBank/DDBJ databases">
        <title>Comparative genomics of the ectomycorrhizal sister species Rhizopogon vinicolor and Rhizopogon vesiculosus (Basidiomycota: Boletales) reveals a divergence of the mating type B locus.</title>
        <authorList>
            <consortium name="DOE Joint Genome Institute"/>
            <person name="Mujic A.B."/>
            <person name="Kuo A."/>
            <person name="Tritt A."/>
            <person name="Lipzen A."/>
            <person name="Chen C."/>
            <person name="Johnson J."/>
            <person name="Sharma A."/>
            <person name="Barry K."/>
            <person name="Grigoriev I.V."/>
            <person name="Spatafora J.W."/>
        </authorList>
    </citation>
    <scope>NUCLEOTIDE SEQUENCE [LARGE SCALE GENOMIC DNA]</scope>
    <source>
        <strain evidence="1 2">AM-OR11-026</strain>
    </source>
</reference>
<evidence type="ECO:0000313" key="1">
    <source>
        <dbReference type="EMBL" id="OAX34028.1"/>
    </source>
</evidence>
<dbReference type="EMBL" id="KV448670">
    <property type="protein sequence ID" value="OAX34028.1"/>
    <property type="molecule type" value="Genomic_DNA"/>
</dbReference>
<organism evidence="1 2">
    <name type="scientific">Rhizopogon vinicolor AM-OR11-026</name>
    <dbReference type="NCBI Taxonomy" id="1314800"/>
    <lineage>
        <taxon>Eukaryota</taxon>
        <taxon>Fungi</taxon>
        <taxon>Dikarya</taxon>
        <taxon>Basidiomycota</taxon>
        <taxon>Agaricomycotina</taxon>
        <taxon>Agaricomycetes</taxon>
        <taxon>Agaricomycetidae</taxon>
        <taxon>Boletales</taxon>
        <taxon>Suillineae</taxon>
        <taxon>Rhizopogonaceae</taxon>
        <taxon>Rhizopogon</taxon>
    </lineage>
</organism>
<gene>
    <name evidence="1" type="ORF">K503DRAFT_859449</name>
</gene>
<name>A0A1B7MN33_9AGAM</name>